<dbReference type="InterPro" id="IPR027417">
    <property type="entry name" value="P-loop_NTPase"/>
</dbReference>
<keyword evidence="4" id="KW-1185">Reference proteome</keyword>
<comment type="similarity">
    <text evidence="1">Belongs to the GSP E family.</text>
</comment>
<dbReference type="AlphaFoldDB" id="A0A9X2IGV3"/>
<dbReference type="Pfam" id="PF00437">
    <property type="entry name" value="T2SSE"/>
    <property type="match status" value="1"/>
</dbReference>
<dbReference type="RefSeq" id="WP_250828272.1">
    <property type="nucleotide sequence ID" value="NZ_JAMOIL010000026.1"/>
</dbReference>
<evidence type="ECO:0000259" key="2">
    <source>
        <dbReference type="Pfam" id="PF00437"/>
    </source>
</evidence>
<reference evidence="3" key="1">
    <citation type="submission" date="2022-05" db="EMBL/GenBank/DDBJ databases">
        <authorList>
            <person name="Tuo L."/>
        </authorList>
    </citation>
    <scope>NUCLEOTIDE SEQUENCE</scope>
    <source>
        <strain evidence="3">BSK12Z-4</strain>
    </source>
</reference>
<dbReference type="PANTHER" id="PTHR30486:SF6">
    <property type="entry name" value="TYPE IV PILUS RETRACTATION ATPASE PILT"/>
    <property type="match status" value="1"/>
</dbReference>
<evidence type="ECO:0000256" key="1">
    <source>
        <dbReference type="ARBA" id="ARBA00006611"/>
    </source>
</evidence>
<accession>A0A9X2IGV3</accession>
<dbReference type="PANTHER" id="PTHR30486">
    <property type="entry name" value="TWITCHING MOTILITY PROTEIN PILT"/>
    <property type="match status" value="1"/>
</dbReference>
<sequence length="445" mass="47730">MTGPRGAGPDQVLVRRLQFSVGERRRDALARRSAAGRPELVGEDDVQHTRQVIQSVVSAHESRLAENGEEELTWEFRQDLVDALEARLFGAGSLQQLLEDPEVENIDINGHDRVFVEYSDGTTARLGPVALSDDDLVETIQTLAAHDGLSARAFDSVNHAVNLRLADGSRLYAVQAVSGSGVLVSIRKHRYSQVELGDLVRVGTLDDELAAFLTAAVRARKNVMIAGATSAGKTTLLRALASCIPPGERLATVERSLELGLHGDMTRHPNCAALEERPANAEGVGAVTMASLLRDSLRLNPSRVIVGEVLGDEVVTMLNAMLQGNDGSLSTIHANSSADVVAKVKTYALQAPERLPWAATDALFAGAVDLIVFVRRLSAAQGNRRVVESVREVAGLDEHGVKTNELFVWDGRSAARNELVQARCEAELIEAGWAPPASAGLGTWA</sequence>
<evidence type="ECO:0000313" key="4">
    <source>
        <dbReference type="Proteomes" id="UP001139485"/>
    </source>
</evidence>
<dbReference type="Proteomes" id="UP001139485">
    <property type="component" value="Unassembled WGS sequence"/>
</dbReference>
<organism evidence="3 4">
    <name type="scientific">Nocardioides bruguierae</name>
    <dbReference type="NCBI Taxonomy" id="2945102"/>
    <lineage>
        <taxon>Bacteria</taxon>
        <taxon>Bacillati</taxon>
        <taxon>Actinomycetota</taxon>
        <taxon>Actinomycetes</taxon>
        <taxon>Propionibacteriales</taxon>
        <taxon>Nocardioidaceae</taxon>
        <taxon>Nocardioides</taxon>
    </lineage>
</organism>
<gene>
    <name evidence="3" type="primary">tadA</name>
    <name evidence="3" type="ORF">M8330_16810</name>
</gene>
<protein>
    <submittedName>
        <fullName evidence="3">Flp pilus assembly complex ATPase component TadA</fullName>
    </submittedName>
</protein>
<proteinExistence type="inferred from homology"/>
<dbReference type="GO" id="GO:0016887">
    <property type="term" value="F:ATP hydrolysis activity"/>
    <property type="evidence" value="ECO:0007669"/>
    <property type="project" value="InterPro"/>
</dbReference>
<dbReference type="InterPro" id="IPR050921">
    <property type="entry name" value="T4SS_GSP_E_ATPase"/>
</dbReference>
<dbReference type="CDD" id="cd01130">
    <property type="entry name" value="VirB11-like_ATPase"/>
    <property type="match status" value="1"/>
</dbReference>
<dbReference type="Gene3D" id="3.40.50.300">
    <property type="entry name" value="P-loop containing nucleotide triphosphate hydrolases"/>
    <property type="match status" value="1"/>
</dbReference>
<comment type="caution">
    <text evidence="3">The sequence shown here is derived from an EMBL/GenBank/DDBJ whole genome shotgun (WGS) entry which is preliminary data.</text>
</comment>
<evidence type="ECO:0000313" key="3">
    <source>
        <dbReference type="EMBL" id="MCM0621954.1"/>
    </source>
</evidence>
<dbReference type="InterPro" id="IPR001482">
    <property type="entry name" value="T2SS/T4SS_dom"/>
</dbReference>
<dbReference type="EMBL" id="JAMOIL010000026">
    <property type="protein sequence ID" value="MCM0621954.1"/>
    <property type="molecule type" value="Genomic_DNA"/>
</dbReference>
<name>A0A9X2IGV3_9ACTN</name>
<dbReference type="Gene3D" id="3.30.450.380">
    <property type="match status" value="1"/>
</dbReference>
<dbReference type="SUPFAM" id="SSF52540">
    <property type="entry name" value="P-loop containing nucleoside triphosphate hydrolases"/>
    <property type="match status" value="1"/>
</dbReference>
<feature type="domain" description="Bacterial type II secretion system protein E" evidence="2">
    <location>
        <begin position="93"/>
        <end position="405"/>
    </location>
</feature>